<dbReference type="EMBL" id="KZ824465">
    <property type="protein sequence ID" value="RAK97246.1"/>
    <property type="molecule type" value="Genomic_DNA"/>
</dbReference>
<evidence type="ECO:0000313" key="2">
    <source>
        <dbReference type="Proteomes" id="UP000249402"/>
    </source>
</evidence>
<name>A0A395GPH3_9EURO</name>
<organism evidence="1 2">
    <name type="scientific">Aspergillus ibericus CBS 121593</name>
    <dbReference type="NCBI Taxonomy" id="1448316"/>
    <lineage>
        <taxon>Eukaryota</taxon>
        <taxon>Fungi</taxon>
        <taxon>Dikarya</taxon>
        <taxon>Ascomycota</taxon>
        <taxon>Pezizomycotina</taxon>
        <taxon>Eurotiomycetes</taxon>
        <taxon>Eurotiomycetidae</taxon>
        <taxon>Eurotiales</taxon>
        <taxon>Aspergillaceae</taxon>
        <taxon>Aspergillus</taxon>
        <taxon>Aspergillus subgen. Circumdati</taxon>
    </lineage>
</organism>
<accession>A0A395GPH3</accession>
<evidence type="ECO:0000313" key="1">
    <source>
        <dbReference type="EMBL" id="RAK97246.1"/>
    </source>
</evidence>
<sequence length="110" mass="11415">MAFLGTAGNCASACGSESGVSSPCVDCTLLALGGGAWYRYNAGKRTVIEPITKTVMADSIGLYDSLLGGHRHFNISAGVPGDIVAELDSAARNNTRVEDLNAAVLPYEIH</sequence>
<dbReference type="VEuPathDB" id="FungiDB:BO80DRAFT_196156"/>
<protein>
    <submittedName>
        <fullName evidence="1">Uncharacterized protein</fullName>
    </submittedName>
</protein>
<dbReference type="RefSeq" id="XP_025571574.1">
    <property type="nucleotide sequence ID" value="XM_025714156.1"/>
</dbReference>
<proteinExistence type="predicted"/>
<dbReference type="Proteomes" id="UP000249402">
    <property type="component" value="Unassembled WGS sequence"/>
</dbReference>
<keyword evidence="2" id="KW-1185">Reference proteome</keyword>
<dbReference type="GeneID" id="37219021"/>
<reference evidence="1 2" key="1">
    <citation type="submission" date="2018-02" db="EMBL/GenBank/DDBJ databases">
        <title>The genomes of Aspergillus section Nigri reveals drivers in fungal speciation.</title>
        <authorList>
            <consortium name="DOE Joint Genome Institute"/>
            <person name="Vesth T.C."/>
            <person name="Nybo J."/>
            <person name="Theobald S."/>
            <person name="Brandl J."/>
            <person name="Frisvad J.C."/>
            <person name="Nielsen K.F."/>
            <person name="Lyhne E.K."/>
            <person name="Kogle M.E."/>
            <person name="Kuo A."/>
            <person name="Riley R."/>
            <person name="Clum A."/>
            <person name="Nolan M."/>
            <person name="Lipzen A."/>
            <person name="Salamov A."/>
            <person name="Henrissat B."/>
            <person name="Wiebenga A."/>
            <person name="De vries R.P."/>
            <person name="Grigoriev I.V."/>
            <person name="Mortensen U.H."/>
            <person name="Andersen M.R."/>
            <person name="Baker S.E."/>
        </authorList>
    </citation>
    <scope>NUCLEOTIDE SEQUENCE [LARGE SCALE GENOMIC DNA]</scope>
    <source>
        <strain evidence="1 2">CBS 121593</strain>
    </source>
</reference>
<dbReference type="OrthoDB" id="5405248at2759"/>
<gene>
    <name evidence="1" type="ORF">BO80DRAFT_196156</name>
</gene>
<dbReference type="AlphaFoldDB" id="A0A395GPH3"/>